<dbReference type="Gene3D" id="1.20.1520.10">
    <property type="entry name" value="ADP-ribosylation factor-like 2-binding protein, domain"/>
    <property type="match status" value="1"/>
</dbReference>
<dbReference type="InterPro" id="IPR023379">
    <property type="entry name" value="BART_dom"/>
</dbReference>
<name>A0A7S2RLK9_9STRA</name>
<protein>
    <recommendedName>
        <fullName evidence="7">BART domain-containing protein</fullName>
    </recommendedName>
</protein>
<evidence type="ECO:0000259" key="7">
    <source>
        <dbReference type="Pfam" id="PF11527"/>
    </source>
</evidence>
<proteinExistence type="predicted"/>
<dbReference type="InterPro" id="IPR042541">
    <property type="entry name" value="BART_sf"/>
</dbReference>
<feature type="compositionally biased region" description="Basic and acidic residues" evidence="6">
    <location>
        <begin position="11"/>
        <end position="20"/>
    </location>
</feature>
<feature type="compositionally biased region" description="Acidic residues" evidence="6">
    <location>
        <begin position="1"/>
        <end position="10"/>
    </location>
</feature>
<dbReference type="GO" id="GO:0005929">
    <property type="term" value="C:cilium"/>
    <property type="evidence" value="ECO:0007669"/>
    <property type="project" value="UniProtKB-SubCell"/>
</dbReference>
<dbReference type="Pfam" id="PF11527">
    <property type="entry name" value="ARL2_Bind_BART"/>
    <property type="match status" value="1"/>
</dbReference>
<dbReference type="EMBL" id="HBHJ01008927">
    <property type="protein sequence ID" value="CAD9674600.1"/>
    <property type="molecule type" value="Transcribed_RNA"/>
</dbReference>
<feature type="domain" description="BART" evidence="7">
    <location>
        <begin position="45"/>
        <end position="173"/>
    </location>
</feature>
<keyword evidence="4" id="KW-0969">Cilium</keyword>
<reference evidence="8" key="1">
    <citation type="submission" date="2021-01" db="EMBL/GenBank/DDBJ databases">
        <authorList>
            <person name="Corre E."/>
            <person name="Pelletier E."/>
            <person name="Niang G."/>
            <person name="Scheremetjew M."/>
            <person name="Finn R."/>
            <person name="Kale V."/>
            <person name="Holt S."/>
            <person name="Cochrane G."/>
            <person name="Meng A."/>
            <person name="Brown T."/>
            <person name="Cohen L."/>
        </authorList>
    </citation>
    <scope>NUCLEOTIDE SEQUENCE</scope>
    <source>
        <strain evidence="8">CCMP1243</strain>
    </source>
</reference>
<evidence type="ECO:0000313" key="8">
    <source>
        <dbReference type="EMBL" id="CAD9674600.1"/>
    </source>
</evidence>
<gene>
    <name evidence="8" type="ORF">RMAR1173_LOCUS5799</name>
</gene>
<evidence type="ECO:0000256" key="1">
    <source>
        <dbReference type="ARBA" id="ARBA00004138"/>
    </source>
</evidence>
<sequence length="181" mass="21117">MPRLDDEDEYKSEGKYSEGKAEDEDKAAGDEDEDFVLPGMYQAEEDTMLVRLATYCNTGPFAESMENFVLENSALWERYGDVTGAGEGASHEELGRLKQVHEEFLLLFEDKLERFVRREGGDLAELMEECRDAMQQKHAWLFEDENYAAFVGWMKSVLDFEHFHQLMESRARQRVQTREHK</sequence>
<evidence type="ECO:0000256" key="6">
    <source>
        <dbReference type="SAM" id="MobiDB-lite"/>
    </source>
</evidence>
<feature type="region of interest" description="Disordered" evidence="6">
    <location>
        <begin position="1"/>
        <end position="33"/>
    </location>
</feature>
<organism evidence="8">
    <name type="scientific">Rhizochromulina marina</name>
    <dbReference type="NCBI Taxonomy" id="1034831"/>
    <lineage>
        <taxon>Eukaryota</taxon>
        <taxon>Sar</taxon>
        <taxon>Stramenopiles</taxon>
        <taxon>Ochrophyta</taxon>
        <taxon>Dictyochophyceae</taxon>
        <taxon>Rhizochromulinales</taxon>
        <taxon>Rhizochromulina</taxon>
    </lineage>
</organism>
<comment type="subcellular location">
    <subcellularLocation>
        <location evidence="1">Cell projection</location>
        <location evidence="1">Cilium</location>
    </subcellularLocation>
    <subcellularLocation>
        <location evidence="2">Cytoplasm</location>
    </subcellularLocation>
</comment>
<accession>A0A7S2RLK9</accession>
<dbReference type="GO" id="GO:0005737">
    <property type="term" value="C:cytoplasm"/>
    <property type="evidence" value="ECO:0007669"/>
    <property type="project" value="UniProtKB-SubCell"/>
</dbReference>
<keyword evidence="5" id="KW-0966">Cell projection</keyword>
<evidence type="ECO:0000256" key="2">
    <source>
        <dbReference type="ARBA" id="ARBA00004496"/>
    </source>
</evidence>
<dbReference type="AlphaFoldDB" id="A0A7S2RLK9"/>
<evidence type="ECO:0000256" key="3">
    <source>
        <dbReference type="ARBA" id="ARBA00022490"/>
    </source>
</evidence>
<feature type="compositionally biased region" description="Acidic residues" evidence="6">
    <location>
        <begin position="21"/>
        <end position="33"/>
    </location>
</feature>
<evidence type="ECO:0000256" key="5">
    <source>
        <dbReference type="ARBA" id="ARBA00023273"/>
    </source>
</evidence>
<evidence type="ECO:0000256" key="4">
    <source>
        <dbReference type="ARBA" id="ARBA00023069"/>
    </source>
</evidence>
<keyword evidence="3" id="KW-0963">Cytoplasm</keyword>